<evidence type="ECO:0000256" key="5">
    <source>
        <dbReference type="ARBA" id="ARBA00023026"/>
    </source>
</evidence>
<protein>
    <submittedName>
        <fullName evidence="11">Tat pathway signal sequence</fullName>
    </submittedName>
</protein>
<dbReference type="GO" id="GO:0016020">
    <property type="term" value="C:membrane"/>
    <property type="evidence" value="ECO:0007669"/>
    <property type="project" value="UniProtKB-SubCell"/>
</dbReference>
<reference evidence="11" key="2">
    <citation type="submission" date="2023-05" db="EMBL/GenBank/DDBJ databases">
        <authorList>
            <consortium name="Lawrence Berkeley National Laboratory"/>
            <person name="Steindorff A."/>
            <person name="Hensen N."/>
            <person name="Bonometti L."/>
            <person name="Westerberg I."/>
            <person name="Brannstrom I.O."/>
            <person name="Guillou S."/>
            <person name="Cros-Aarteil S."/>
            <person name="Calhoun S."/>
            <person name="Haridas S."/>
            <person name="Kuo A."/>
            <person name="Mondo S."/>
            <person name="Pangilinan J."/>
            <person name="Riley R."/>
            <person name="Labutti K."/>
            <person name="Andreopoulos B."/>
            <person name="Lipzen A."/>
            <person name="Chen C."/>
            <person name="Yanf M."/>
            <person name="Daum C."/>
            <person name="Ng V."/>
            <person name="Clum A."/>
            <person name="Ohm R."/>
            <person name="Martin F."/>
            <person name="Silar P."/>
            <person name="Natvig D."/>
            <person name="Lalanne C."/>
            <person name="Gautier V."/>
            <person name="Ament-Velasquez S.L."/>
            <person name="Kruys A."/>
            <person name="Hutchinson M.I."/>
            <person name="Powell A.J."/>
            <person name="Barry K."/>
            <person name="Miller A.N."/>
            <person name="Grigoriev I.V."/>
            <person name="Debuchy R."/>
            <person name="Gladieux P."/>
            <person name="Thoren M.H."/>
            <person name="Johannesson H."/>
        </authorList>
    </citation>
    <scope>NUCLEOTIDE SEQUENCE</scope>
    <source>
        <strain evidence="11">PSN293</strain>
    </source>
</reference>
<reference evidence="11" key="1">
    <citation type="journal article" date="2023" name="Mol. Phylogenet. Evol.">
        <title>Genome-scale phylogeny and comparative genomics of the fungal order Sordariales.</title>
        <authorList>
            <person name="Hensen N."/>
            <person name="Bonometti L."/>
            <person name="Westerberg I."/>
            <person name="Brannstrom I.O."/>
            <person name="Guillou S."/>
            <person name="Cros-Aarteil S."/>
            <person name="Calhoun S."/>
            <person name="Haridas S."/>
            <person name="Kuo A."/>
            <person name="Mondo S."/>
            <person name="Pangilinan J."/>
            <person name="Riley R."/>
            <person name="LaButti K."/>
            <person name="Andreopoulos B."/>
            <person name="Lipzen A."/>
            <person name="Chen C."/>
            <person name="Yan M."/>
            <person name="Daum C."/>
            <person name="Ng V."/>
            <person name="Clum A."/>
            <person name="Steindorff A."/>
            <person name="Ohm R.A."/>
            <person name="Martin F."/>
            <person name="Silar P."/>
            <person name="Natvig D.O."/>
            <person name="Lalanne C."/>
            <person name="Gautier V."/>
            <person name="Ament-Velasquez S.L."/>
            <person name="Kruys A."/>
            <person name="Hutchinson M.I."/>
            <person name="Powell A.J."/>
            <person name="Barry K."/>
            <person name="Miller A.N."/>
            <person name="Grigoriev I.V."/>
            <person name="Debuchy R."/>
            <person name="Gladieux P."/>
            <person name="Hiltunen Thoren M."/>
            <person name="Johannesson H."/>
        </authorList>
    </citation>
    <scope>NUCLEOTIDE SEQUENCE</scope>
    <source>
        <strain evidence="11">PSN293</strain>
    </source>
</reference>
<evidence type="ECO:0000256" key="10">
    <source>
        <dbReference type="SAM" id="Phobius"/>
    </source>
</evidence>
<feature type="region of interest" description="Disordered" evidence="9">
    <location>
        <begin position="1"/>
        <end position="36"/>
    </location>
</feature>
<dbReference type="AlphaFoldDB" id="A0AAN6Y8D8"/>
<comment type="subcellular location">
    <subcellularLocation>
        <location evidence="1">Membrane</location>
        <topology evidence="1">Single-pass membrane protein</topology>
    </subcellularLocation>
</comment>
<feature type="compositionally biased region" description="Basic and acidic residues" evidence="9">
    <location>
        <begin position="24"/>
        <end position="35"/>
    </location>
</feature>
<gene>
    <name evidence="11" type="ORF">QBC37DRAFT_422420</name>
</gene>
<comment type="similarity">
    <text evidence="8">Belongs to the ustYa family.</text>
</comment>
<accession>A0AAN6Y8D8</accession>
<dbReference type="PANTHER" id="PTHR33365:SF4">
    <property type="entry name" value="CYCLOCHLOROTINE BIOSYNTHESIS PROTEIN O"/>
    <property type="match status" value="1"/>
</dbReference>
<evidence type="ECO:0000256" key="9">
    <source>
        <dbReference type="SAM" id="MobiDB-lite"/>
    </source>
</evidence>
<evidence type="ECO:0000313" key="11">
    <source>
        <dbReference type="EMBL" id="KAK4213825.1"/>
    </source>
</evidence>
<name>A0AAN6Y8D8_9PEZI</name>
<comment type="pathway">
    <text evidence="2">Mycotoxin biosynthesis.</text>
</comment>
<evidence type="ECO:0000256" key="2">
    <source>
        <dbReference type="ARBA" id="ARBA00004685"/>
    </source>
</evidence>
<dbReference type="Proteomes" id="UP001301769">
    <property type="component" value="Unassembled WGS sequence"/>
</dbReference>
<evidence type="ECO:0000256" key="6">
    <source>
        <dbReference type="ARBA" id="ARBA00023136"/>
    </source>
</evidence>
<keyword evidence="12" id="KW-1185">Reference proteome</keyword>
<organism evidence="11 12">
    <name type="scientific">Rhypophila decipiens</name>
    <dbReference type="NCBI Taxonomy" id="261697"/>
    <lineage>
        <taxon>Eukaryota</taxon>
        <taxon>Fungi</taxon>
        <taxon>Dikarya</taxon>
        <taxon>Ascomycota</taxon>
        <taxon>Pezizomycotina</taxon>
        <taxon>Sordariomycetes</taxon>
        <taxon>Sordariomycetidae</taxon>
        <taxon>Sordariales</taxon>
        <taxon>Naviculisporaceae</taxon>
        <taxon>Rhypophila</taxon>
    </lineage>
</organism>
<dbReference type="GO" id="GO:0043386">
    <property type="term" value="P:mycotoxin biosynthetic process"/>
    <property type="evidence" value="ECO:0007669"/>
    <property type="project" value="InterPro"/>
</dbReference>
<evidence type="ECO:0000256" key="4">
    <source>
        <dbReference type="ARBA" id="ARBA00022989"/>
    </source>
</evidence>
<dbReference type="InterPro" id="IPR021765">
    <property type="entry name" value="UstYa-like"/>
</dbReference>
<evidence type="ECO:0000256" key="7">
    <source>
        <dbReference type="ARBA" id="ARBA00023180"/>
    </source>
</evidence>
<dbReference type="PANTHER" id="PTHR33365">
    <property type="entry name" value="YALI0B05434P"/>
    <property type="match status" value="1"/>
</dbReference>
<evidence type="ECO:0000313" key="12">
    <source>
        <dbReference type="Proteomes" id="UP001301769"/>
    </source>
</evidence>
<evidence type="ECO:0000256" key="1">
    <source>
        <dbReference type="ARBA" id="ARBA00004167"/>
    </source>
</evidence>
<dbReference type="Pfam" id="PF11807">
    <property type="entry name" value="UstYa"/>
    <property type="match status" value="1"/>
</dbReference>
<comment type="caution">
    <text evidence="11">The sequence shown here is derived from an EMBL/GenBank/DDBJ whole genome shotgun (WGS) entry which is preliminary data.</text>
</comment>
<keyword evidence="4 10" id="KW-1133">Transmembrane helix</keyword>
<keyword evidence="7" id="KW-0325">Glycoprotein</keyword>
<dbReference type="EMBL" id="MU858103">
    <property type="protein sequence ID" value="KAK4213825.1"/>
    <property type="molecule type" value="Genomic_DNA"/>
</dbReference>
<keyword evidence="3 10" id="KW-0812">Transmembrane</keyword>
<keyword evidence="5" id="KW-0843">Virulence</keyword>
<feature type="transmembrane region" description="Helical" evidence="10">
    <location>
        <begin position="46"/>
        <end position="66"/>
    </location>
</feature>
<sequence length="271" mass="31211">MSTTENKSLLKEGIGYSDDTDSNSSHHDEQNEHGHVKQQRYPPLKWWVYGGLIQVILMAIYTVIALEIIQASTSTTYGDAPDIHAFPGLIVRYKFRLYDNFINSPYTGAPTPESDLAWHNLLNNMSIRVSASELAAHNQTSVALPNGGYLAWLGVFHELHCVKILRQWSRRDHYFPEWENATLHEKNHQMVHIDHCIDWLRNAAVCRADTSALAVFKWDKRMPHPMLNTKRVNHRCVDWDMLMESPGHRERVVGKDEVVGLKNPLMEHHDD</sequence>
<proteinExistence type="inferred from homology"/>
<evidence type="ECO:0000256" key="8">
    <source>
        <dbReference type="ARBA" id="ARBA00035112"/>
    </source>
</evidence>
<keyword evidence="6 10" id="KW-0472">Membrane</keyword>
<evidence type="ECO:0000256" key="3">
    <source>
        <dbReference type="ARBA" id="ARBA00022692"/>
    </source>
</evidence>